<dbReference type="PROSITE" id="PS00448">
    <property type="entry name" value="CLOS_CELLULOSOME_RPT"/>
    <property type="match status" value="1"/>
</dbReference>
<evidence type="ECO:0000259" key="3">
    <source>
        <dbReference type="PROSITE" id="PS51766"/>
    </source>
</evidence>
<evidence type="ECO:0000256" key="1">
    <source>
        <dbReference type="SAM" id="Phobius"/>
    </source>
</evidence>
<dbReference type="CDD" id="cd14256">
    <property type="entry name" value="Dockerin_I"/>
    <property type="match status" value="1"/>
</dbReference>
<dbReference type="GO" id="GO:0000272">
    <property type="term" value="P:polysaccharide catabolic process"/>
    <property type="evidence" value="ECO:0007669"/>
    <property type="project" value="InterPro"/>
</dbReference>
<dbReference type="SUPFAM" id="SSF49785">
    <property type="entry name" value="Galactose-binding domain-like"/>
    <property type="match status" value="2"/>
</dbReference>
<dbReference type="OrthoDB" id="9809583at2"/>
<dbReference type="InterPro" id="IPR005084">
    <property type="entry name" value="CBM6"/>
</dbReference>
<dbReference type="STRING" id="1294263.JCM21531_4416"/>
<dbReference type="GO" id="GO:0004553">
    <property type="term" value="F:hydrolase activity, hydrolyzing O-glycosyl compounds"/>
    <property type="evidence" value="ECO:0007669"/>
    <property type="project" value="InterPro"/>
</dbReference>
<dbReference type="Proteomes" id="UP000019109">
    <property type="component" value="Unassembled WGS sequence"/>
</dbReference>
<dbReference type="CDD" id="cd04081">
    <property type="entry name" value="CBM35_galactosidase-like"/>
    <property type="match status" value="1"/>
</dbReference>
<dbReference type="RefSeq" id="WP_038291323.1">
    <property type="nucleotide sequence ID" value="NZ_BAVR01000092.1"/>
</dbReference>
<reference evidence="4" key="1">
    <citation type="journal article" date="2014" name="Genome Announc.">
        <title>Draft Genome Sequence of Clostridium straminisolvens Strain JCM 21531T, Isolated from a Cellulose-Degrading Bacterial Community.</title>
        <authorList>
            <person name="Yuki M."/>
            <person name="Oshima K."/>
            <person name="Suda W."/>
            <person name="Sakamoto M."/>
            <person name="Kitamura K."/>
            <person name="Iida T."/>
            <person name="Hattori M."/>
            <person name="Ohkuma M."/>
        </authorList>
    </citation>
    <scope>NUCLEOTIDE SEQUENCE [LARGE SCALE GENOMIC DNA]</scope>
    <source>
        <strain evidence="4">JCM 21531</strain>
    </source>
</reference>
<dbReference type="PROSITE" id="PS51175">
    <property type="entry name" value="CBM6"/>
    <property type="match status" value="2"/>
</dbReference>
<dbReference type="PROSITE" id="PS00018">
    <property type="entry name" value="EF_HAND_1"/>
    <property type="match status" value="2"/>
</dbReference>
<feature type="domain" description="CBM6" evidence="2">
    <location>
        <begin position="440"/>
        <end position="572"/>
    </location>
</feature>
<accession>W4VDA9</accession>
<dbReference type="InterPro" id="IPR002105">
    <property type="entry name" value="Dockerin_1_rpt"/>
</dbReference>
<keyword evidence="1" id="KW-0812">Transmembrane</keyword>
<dbReference type="CDD" id="cd04083">
    <property type="entry name" value="CBM35_Lmo2446-like"/>
    <property type="match status" value="1"/>
</dbReference>
<comment type="caution">
    <text evidence="4">The sequence shown here is derived from an EMBL/GenBank/DDBJ whole genome shotgun (WGS) entry which is preliminary data.</text>
</comment>
<dbReference type="SUPFAM" id="SSF51445">
    <property type="entry name" value="(Trans)glycosidases"/>
    <property type="match status" value="1"/>
</dbReference>
<dbReference type="Pfam" id="PF16990">
    <property type="entry name" value="CBM_35"/>
    <property type="match status" value="1"/>
</dbReference>
<keyword evidence="1" id="KW-0472">Membrane</keyword>
<name>W4VDA9_9FIRM</name>
<dbReference type="InterPro" id="IPR016134">
    <property type="entry name" value="Dockerin_dom"/>
</dbReference>
<dbReference type="Pfam" id="PF03422">
    <property type="entry name" value="CBM_6"/>
    <property type="match status" value="1"/>
</dbReference>
<feature type="domain" description="Dockerin" evidence="3">
    <location>
        <begin position="741"/>
        <end position="811"/>
    </location>
</feature>
<dbReference type="InterPro" id="IPR018247">
    <property type="entry name" value="EF_Hand_1_Ca_BS"/>
</dbReference>
<evidence type="ECO:0000259" key="2">
    <source>
        <dbReference type="PROSITE" id="PS51175"/>
    </source>
</evidence>
<feature type="transmembrane region" description="Helical" evidence="1">
    <location>
        <begin position="7"/>
        <end position="24"/>
    </location>
</feature>
<dbReference type="InterPro" id="IPR008979">
    <property type="entry name" value="Galactose-bd-like_sf"/>
</dbReference>
<dbReference type="InterPro" id="IPR017853">
    <property type="entry name" value="GH"/>
</dbReference>
<keyword evidence="5" id="KW-1185">Reference proteome</keyword>
<keyword evidence="1" id="KW-1133">Transmembrane helix</keyword>
<organism evidence="4 5">
    <name type="scientific">Acetivibrio straminisolvens JCM 21531</name>
    <dbReference type="NCBI Taxonomy" id="1294263"/>
    <lineage>
        <taxon>Bacteria</taxon>
        <taxon>Bacillati</taxon>
        <taxon>Bacillota</taxon>
        <taxon>Clostridia</taxon>
        <taxon>Eubacteriales</taxon>
        <taxon>Oscillospiraceae</taxon>
        <taxon>Acetivibrio</taxon>
    </lineage>
</organism>
<dbReference type="Gene3D" id="2.60.120.260">
    <property type="entry name" value="Galactose-binding domain-like"/>
    <property type="match status" value="2"/>
</dbReference>
<dbReference type="Gene3D" id="1.10.1330.10">
    <property type="entry name" value="Dockerin domain"/>
    <property type="match status" value="1"/>
</dbReference>
<sequence>MRDLKKWYIIFLTVMLVISGISLPKSFAANQVMTVDLAEDTGEIYYGAIGGLYAMGSEGVPSDNVIVPLRMKAISQKPPEGLQHPTGDALNVAPQFLRAGGEYVMIMMQDIYRNWPYEDLGINDYLSKIETICRKVVADPHRSSYVYVPINEPEWIWYRGNMNRLCSEWKMMYEKIRSIDPTAKIAGPNYAVYNSSVYRQFMTFCKNNNCLPDIVTWHELDDGFFSNWYNHYNDYRNIEKSLGISPRPININEYGRINVDGGIPGNLVQWIARFENSKVDACLAYWTTAGTLNDLVTQNNKATGAWWLYKWYGELTGHTVKVTPPSLNGSLQGLAALDKDKKQARVIFGGSLRSTDVFGTDVVVKGFNSHSFFGNSVHVTVWGVDNTGTNPSGGPYLVHEGDYNISNGQITVPVNNMKALSAYHMIITPNTDLSPANKGNRYEAEYARISGTATVVHGKHTGYSGTGFVEGYAGSNNASTNFVVTADKDGYYNVTLRYSAGPYSGAPNTRYLRMVVNGGLHRDIACNQTPDWNTWANVTIKVFLQAGINRLDFKAFASDESDCVNIDYIEIESTSGTIKSYEAEDSANTLGGSAVRQRDNAASGGQYVGWIGNGSNNYLQFNNVNVPEAGTYKMVVQFANAEVFGDHSYNNNVVDRYSSISVNGEPIKGHYFFNTRGWNIYRTDIIDVYLNAGNNTIRFYNSSSGYVPNIDKIAIAAPFEGGTVPTPTPTPTSTPTPTPTKDFVYGDLDGNGIVNSTDFSYLKRYLLRQIEEFPYEKGLIAGDVDGNGTINSTDLSYLRKYILKIISVFPADS</sequence>
<dbReference type="Gene3D" id="3.20.20.80">
    <property type="entry name" value="Glycosidases"/>
    <property type="match status" value="1"/>
</dbReference>
<evidence type="ECO:0000313" key="5">
    <source>
        <dbReference type="Proteomes" id="UP000019109"/>
    </source>
</evidence>
<dbReference type="Pfam" id="PF00404">
    <property type="entry name" value="Dockerin_1"/>
    <property type="match status" value="1"/>
</dbReference>
<dbReference type="EMBL" id="BAVR01000092">
    <property type="protein sequence ID" value="GAE90778.1"/>
    <property type="molecule type" value="Genomic_DNA"/>
</dbReference>
<evidence type="ECO:0000313" key="4">
    <source>
        <dbReference type="EMBL" id="GAE90778.1"/>
    </source>
</evidence>
<dbReference type="GO" id="GO:0030246">
    <property type="term" value="F:carbohydrate binding"/>
    <property type="evidence" value="ECO:0007669"/>
    <property type="project" value="InterPro"/>
</dbReference>
<dbReference type="PROSITE" id="PS51766">
    <property type="entry name" value="DOCKERIN"/>
    <property type="match status" value="1"/>
</dbReference>
<dbReference type="InterPro" id="IPR036439">
    <property type="entry name" value="Dockerin_dom_sf"/>
</dbReference>
<gene>
    <name evidence="4" type="ORF">JCM21531_4416</name>
</gene>
<dbReference type="SUPFAM" id="SSF63446">
    <property type="entry name" value="Type I dockerin domain"/>
    <property type="match status" value="1"/>
</dbReference>
<proteinExistence type="predicted"/>
<feature type="domain" description="CBM6" evidence="2">
    <location>
        <begin position="579"/>
        <end position="716"/>
    </location>
</feature>
<protein>
    <submittedName>
        <fullName evidence="4">Cellulosome enzyme, dockerin type I</fullName>
    </submittedName>
</protein>
<dbReference type="AlphaFoldDB" id="W4VDA9"/>